<feature type="active site" description="Nucleophile" evidence="8">
    <location>
        <position position="122"/>
    </location>
</feature>
<dbReference type="PRINTS" id="PR00735">
    <property type="entry name" value="GLHYDRLASE8"/>
</dbReference>
<dbReference type="InterPro" id="IPR019834">
    <property type="entry name" value="Glyco_hydro_8_CS"/>
</dbReference>
<evidence type="ECO:0000256" key="8">
    <source>
        <dbReference type="PROSITE-ProRule" id="PRU10058"/>
    </source>
</evidence>
<keyword evidence="6 9" id="KW-0326">Glycosidase</keyword>
<keyword evidence="5" id="KW-0136">Cellulose degradation</keyword>
<evidence type="ECO:0000256" key="6">
    <source>
        <dbReference type="ARBA" id="ARBA00023295"/>
    </source>
</evidence>
<organism evidence="11 12">
    <name type="scientific">Photobacterium marinum</name>
    <dbReference type="NCBI Taxonomy" id="1056511"/>
    <lineage>
        <taxon>Bacteria</taxon>
        <taxon>Pseudomonadati</taxon>
        <taxon>Pseudomonadota</taxon>
        <taxon>Gammaproteobacteria</taxon>
        <taxon>Vibrionales</taxon>
        <taxon>Vibrionaceae</taxon>
        <taxon>Photobacterium</taxon>
    </lineage>
</organism>
<name>L8JD21_9GAMM</name>
<dbReference type="OrthoDB" id="9766708at2"/>
<comment type="similarity">
    <text evidence="2 9">Belongs to the glycosyl hydrolase 8 (cellulase D) family.</text>
</comment>
<evidence type="ECO:0000256" key="7">
    <source>
        <dbReference type="ARBA" id="ARBA00023326"/>
    </source>
</evidence>
<dbReference type="GO" id="GO:0008810">
    <property type="term" value="F:cellulase activity"/>
    <property type="evidence" value="ECO:0007669"/>
    <property type="project" value="UniProtKB-EC"/>
</dbReference>
<dbReference type="PROSITE" id="PS00812">
    <property type="entry name" value="GLYCOSYL_HYDROL_F8"/>
    <property type="match status" value="1"/>
</dbReference>
<dbReference type="SUPFAM" id="SSF48208">
    <property type="entry name" value="Six-hairpin glycosidases"/>
    <property type="match status" value="1"/>
</dbReference>
<evidence type="ECO:0000256" key="2">
    <source>
        <dbReference type="ARBA" id="ARBA00009209"/>
    </source>
</evidence>
<keyword evidence="7 9" id="KW-0624">Polysaccharide degradation</keyword>
<evidence type="ECO:0000256" key="3">
    <source>
        <dbReference type="ARBA" id="ARBA00022729"/>
    </source>
</evidence>
<keyword evidence="4 9" id="KW-0378">Hydrolase</keyword>
<feature type="signal peptide" evidence="10">
    <location>
        <begin position="1"/>
        <end position="22"/>
    </location>
</feature>
<proteinExistence type="inferred from homology"/>
<keyword evidence="12" id="KW-1185">Reference proteome</keyword>
<gene>
    <name evidence="11" type="ORF">C942_04424</name>
</gene>
<accession>L8JD21</accession>
<feature type="chain" id="PRO_5003993568" description="Glucanase" evidence="10">
    <location>
        <begin position="23"/>
        <end position="346"/>
    </location>
</feature>
<evidence type="ECO:0000256" key="5">
    <source>
        <dbReference type="ARBA" id="ARBA00023001"/>
    </source>
</evidence>
<evidence type="ECO:0000313" key="12">
    <source>
        <dbReference type="Proteomes" id="UP000011134"/>
    </source>
</evidence>
<keyword evidence="7 9" id="KW-0119">Carbohydrate metabolism</keyword>
<dbReference type="Gene3D" id="1.50.10.10">
    <property type="match status" value="1"/>
</dbReference>
<reference evidence="11 12" key="1">
    <citation type="submission" date="2012-12" db="EMBL/GenBank/DDBJ databases">
        <title>Genome Assembly of Photobacterium sp. AK15.</title>
        <authorList>
            <person name="Khatri I."/>
            <person name="Vaidya B."/>
            <person name="Srinivas T.N.R."/>
            <person name="Subramanian S."/>
            <person name="Pinnaka A."/>
        </authorList>
    </citation>
    <scope>NUCLEOTIDE SEQUENCE [LARGE SCALE GENOMIC DNA]</scope>
    <source>
        <strain evidence="11 12">AK15</strain>
    </source>
</reference>
<comment type="caution">
    <text evidence="11">The sequence shown here is derived from an EMBL/GenBank/DDBJ whole genome shotgun (WGS) entry which is preliminary data.</text>
</comment>
<dbReference type="InterPro" id="IPR012341">
    <property type="entry name" value="6hp_glycosidase-like_sf"/>
</dbReference>
<dbReference type="Pfam" id="PF01270">
    <property type="entry name" value="Glyco_hydro_8"/>
    <property type="match status" value="1"/>
</dbReference>
<comment type="catalytic activity">
    <reaction evidence="1">
        <text>Endohydrolysis of (1-&gt;4)-beta-D-glucosidic linkages in cellulose, lichenin and cereal beta-D-glucans.</text>
        <dbReference type="EC" id="3.2.1.4"/>
    </reaction>
</comment>
<dbReference type="InterPro" id="IPR002037">
    <property type="entry name" value="Glyco_hydro_8"/>
</dbReference>
<evidence type="ECO:0000256" key="1">
    <source>
        <dbReference type="ARBA" id="ARBA00000966"/>
    </source>
</evidence>
<dbReference type="Proteomes" id="UP000011134">
    <property type="component" value="Unassembled WGS sequence"/>
</dbReference>
<dbReference type="EMBL" id="AMZO01000006">
    <property type="protein sequence ID" value="ELR66726.1"/>
    <property type="molecule type" value="Genomic_DNA"/>
</dbReference>
<evidence type="ECO:0000313" key="11">
    <source>
        <dbReference type="EMBL" id="ELR66726.1"/>
    </source>
</evidence>
<dbReference type="RefSeq" id="WP_007463638.1">
    <property type="nucleotide sequence ID" value="NZ_AMZO01000006.1"/>
</dbReference>
<dbReference type="InterPro" id="IPR008928">
    <property type="entry name" value="6-hairpin_glycosidase_sf"/>
</dbReference>
<keyword evidence="3 10" id="KW-0732">Signal</keyword>
<evidence type="ECO:0000256" key="10">
    <source>
        <dbReference type="SAM" id="SignalP"/>
    </source>
</evidence>
<evidence type="ECO:0000256" key="9">
    <source>
        <dbReference type="RuleBase" id="RU361167"/>
    </source>
</evidence>
<dbReference type="AlphaFoldDB" id="L8JD21"/>
<sequence>MKKGLVPLILIVFCCMPVDIEAAVTAKVQGCDTRSDDKLWSFYKRQFVSSDGRVVDNGNENISHSESQGYGMLMAVFFNDHYSFRQLWKWTKTKLQRQSDPLFSWKWQQKTPHIPDPNNASDGDIFIAWALLKAEQKWPGNHYAKEAKSIIRELSDTHIIKVDQEYALLPASYGFKQSESTIINPAYWVYPAFNDFALHNPVWAKLNQSGQSILNKSRFGEYKLPSDWLEFNNTQWHPAKQFPARFSYSSYRIPLYLIWGGYDNGVNRNFNSWLQGNNSAWINVTNNDMASYNPPTGAHAVAALIQLSQQTYKYRSALPHPDFKDDYYSASLILFSHIAFHERYCQ</sequence>
<dbReference type="EC" id="3.2.1.-" evidence="9"/>
<dbReference type="GO" id="GO:0030245">
    <property type="term" value="P:cellulose catabolic process"/>
    <property type="evidence" value="ECO:0007669"/>
    <property type="project" value="UniProtKB-KW"/>
</dbReference>
<dbReference type="PATRIC" id="fig|1056511.3.peg.1253"/>
<evidence type="ECO:0000256" key="4">
    <source>
        <dbReference type="ARBA" id="ARBA00022801"/>
    </source>
</evidence>
<protein>
    <recommendedName>
        <fullName evidence="9">Glucanase</fullName>
        <ecNumber evidence="9">3.2.1.-</ecNumber>
    </recommendedName>
</protein>